<feature type="compositionally biased region" description="Low complexity" evidence="1">
    <location>
        <begin position="102"/>
        <end position="114"/>
    </location>
</feature>
<reference evidence="2" key="1">
    <citation type="journal article" date="2020" name="Stud. Mycol.">
        <title>101 Dothideomycetes genomes: a test case for predicting lifestyles and emergence of pathogens.</title>
        <authorList>
            <person name="Haridas S."/>
            <person name="Albert R."/>
            <person name="Binder M."/>
            <person name="Bloem J."/>
            <person name="Labutti K."/>
            <person name="Salamov A."/>
            <person name="Andreopoulos B."/>
            <person name="Baker S."/>
            <person name="Barry K."/>
            <person name="Bills G."/>
            <person name="Bluhm B."/>
            <person name="Cannon C."/>
            <person name="Castanera R."/>
            <person name="Culley D."/>
            <person name="Daum C."/>
            <person name="Ezra D."/>
            <person name="Gonzalez J."/>
            <person name="Henrissat B."/>
            <person name="Kuo A."/>
            <person name="Liang C."/>
            <person name="Lipzen A."/>
            <person name="Lutzoni F."/>
            <person name="Magnuson J."/>
            <person name="Mondo S."/>
            <person name="Nolan M."/>
            <person name="Ohm R."/>
            <person name="Pangilinan J."/>
            <person name="Park H.-J."/>
            <person name="Ramirez L."/>
            <person name="Alfaro M."/>
            <person name="Sun H."/>
            <person name="Tritt A."/>
            <person name="Yoshinaga Y."/>
            <person name="Zwiers L.-H."/>
            <person name="Turgeon B."/>
            <person name="Goodwin S."/>
            <person name="Spatafora J."/>
            <person name="Crous P."/>
            <person name="Grigoriev I."/>
        </authorList>
    </citation>
    <scope>NUCLEOTIDE SEQUENCE</scope>
    <source>
        <strain evidence="2">CBS 119925</strain>
    </source>
</reference>
<protein>
    <submittedName>
        <fullName evidence="2">Uncharacterized protein</fullName>
    </submittedName>
</protein>
<sequence>MEALAPAVSTDENAHLGKCFSVVPARYKLYPTLFLYSSLSASLLTRTSSFSTSPSSTKKCKAQDRHTDSQNTSGSEGTSVLNSKSARAQAQRTPNPQLRYFQSTQMQHQHQHSASPPPLVSTSPDSTKVTFQGFPRSSTNTALFPSFSALTP</sequence>
<evidence type="ECO:0000313" key="3">
    <source>
        <dbReference type="Proteomes" id="UP000799440"/>
    </source>
</evidence>
<accession>A0A6A6VGV3</accession>
<feature type="region of interest" description="Disordered" evidence="1">
    <location>
        <begin position="47"/>
        <end position="152"/>
    </location>
</feature>
<keyword evidence="3" id="KW-1185">Reference proteome</keyword>
<organism evidence="2 3">
    <name type="scientific">Sporormia fimetaria CBS 119925</name>
    <dbReference type="NCBI Taxonomy" id="1340428"/>
    <lineage>
        <taxon>Eukaryota</taxon>
        <taxon>Fungi</taxon>
        <taxon>Dikarya</taxon>
        <taxon>Ascomycota</taxon>
        <taxon>Pezizomycotina</taxon>
        <taxon>Dothideomycetes</taxon>
        <taxon>Pleosporomycetidae</taxon>
        <taxon>Pleosporales</taxon>
        <taxon>Sporormiaceae</taxon>
        <taxon>Sporormia</taxon>
    </lineage>
</organism>
<evidence type="ECO:0000256" key="1">
    <source>
        <dbReference type="SAM" id="MobiDB-lite"/>
    </source>
</evidence>
<evidence type="ECO:0000313" key="2">
    <source>
        <dbReference type="EMBL" id="KAF2749036.1"/>
    </source>
</evidence>
<dbReference type="Proteomes" id="UP000799440">
    <property type="component" value="Unassembled WGS sequence"/>
</dbReference>
<dbReference type="AlphaFoldDB" id="A0A6A6VGV3"/>
<feature type="compositionally biased region" description="Low complexity" evidence="1">
    <location>
        <begin position="47"/>
        <end position="57"/>
    </location>
</feature>
<proteinExistence type="predicted"/>
<dbReference type="EMBL" id="MU006567">
    <property type="protein sequence ID" value="KAF2749036.1"/>
    <property type="molecule type" value="Genomic_DNA"/>
</dbReference>
<gene>
    <name evidence="2" type="ORF">M011DRAFT_466153</name>
</gene>
<name>A0A6A6VGV3_9PLEO</name>
<feature type="compositionally biased region" description="Polar residues" evidence="1">
    <location>
        <begin position="120"/>
        <end position="152"/>
    </location>
</feature>
<feature type="compositionally biased region" description="Polar residues" evidence="1">
    <location>
        <begin position="69"/>
        <end position="96"/>
    </location>
</feature>